<feature type="transmembrane region" description="Helical" evidence="5">
    <location>
        <begin position="2363"/>
        <end position="2386"/>
    </location>
</feature>
<dbReference type="InterPro" id="IPR028994">
    <property type="entry name" value="Integrin_alpha_N"/>
</dbReference>
<dbReference type="Gene3D" id="2.180.10.10">
    <property type="entry name" value="RHS repeat-associated core"/>
    <property type="match status" value="3"/>
</dbReference>
<dbReference type="InterPro" id="IPR031325">
    <property type="entry name" value="RHS_repeat"/>
</dbReference>
<gene>
    <name evidence="6" type="ORF">CH371_12765</name>
</gene>
<reference evidence="6 7" key="1">
    <citation type="submission" date="2017-07" db="EMBL/GenBank/DDBJ databases">
        <title>Leptospira spp. isolated from tropical soils.</title>
        <authorList>
            <person name="Thibeaux R."/>
            <person name="Iraola G."/>
            <person name="Ferres I."/>
            <person name="Bierque E."/>
            <person name="Girault D."/>
            <person name="Soupe-Gilbert M.-E."/>
            <person name="Picardeau M."/>
            <person name="Goarant C."/>
        </authorList>
    </citation>
    <scope>NUCLEOTIDE SEQUENCE [LARGE SCALE GENOMIC DNA]</scope>
    <source>
        <strain evidence="6 7">FH2-C-A2</strain>
    </source>
</reference>
<evidence type="ECO:0000256" key="4">
    <source>
        <dbReference type="ARBA" id="ARBA00023026"/>
    </source>
</evidence>
<keyword evidence="3" id="KW-0732">Signal</keyword>
<comment type="caution">
    <text evidence="6">The sequence shown here is derived from an EMBL/GenBank/DDBJ whole genome shotgun (WGS) entry which is preliminary data.</text>
</comment>
<keyword evidence="5" id="KW-0812">Transmembrane</keyword>
<protein>
    <submittedName>
        <fullName evidence="6">Type IV secretion protein Rhs</fullName>
    </submittedName>
</protein>
<dbReference type="Pfam" id="PF03534">
    <property type="entry name" value="SpvB"/>
    <property type="match status" value="1"/>
</dbReference>
<dbReference type="EMBL" id="NPDT01000005">
    <property type="protein sequence ID" value="PJZ65269.1"/>
    <property type="molecule type" value="Genomic_DNA"/>
</dbReference>
<dbReference type="PANTHER" id="PTHR32305:SF15">
    <property type="entry name" value="PROTEIN RHSA-RELATED"/>
    <property type="match status" value="1"/>
</dbReference>
<accession>A0A2M9ZA05</accession>
<feature type="transmembrane region" description="Helical" evidence="5">
    <location>
        <begin position="2198"/>
        <end position="2220"/>
    </location>
</feature>
<feature type="transmembrane region" description="Helical" evidence="5">
    <location>
        <begin position="1852"/>
        <end position="1879"/>
    </location>
</feature>
<dbReference type="Pfam" id="PF13517">
    <property type="entry name" value="FG-GAP_3"/>
    <property type="match status" value="1"/>
</dbReference>
<evidence type="ECO:0000313" key="7">
    <source>
        <dbReference type="Proteomes" id="UP000231912"/>
    </source>
</evidence>
<dbReference type="SUPFAM" id="SSF69318">
    <property type="entry name" value="Integrin alpha N-terminal domain"/>
    <property type="match status" value="2"/>
</dbReference>
<dbReference type="NCBIfam" id="TIGR03696">
    <property type="entry name" value="Rhs_assc_core"/>
    <property type="match status" value="1"/>
</dbReference>
<feature type="transmembrane region" description="Helical" evidence="5">
    <location>
        <begin position="2103"/>
        <end position="2124"/>
    </location>
</feature>
<dbReference type="InterPro" id="IPR006530">
    <property type="entry name" value="YD"/>
</dbReference>
<dbReference type="Pfam" id="PF05593">
    <property type="entry name" value="RHS_repeat"/>
    <property type="match status" value="1"/>
</dbReference>
<feature type="transmembrane region" description="Helical" evidence="5">
    <location>
        <begin position="2227"/>
        <end position="2247"/>
    </location>
</feature>
<dbReference type="InterPro" id="IPR050708">
    <property type="entry name" value="T6SS_VgrG/RHS"/>
</dbReference>
<organism evidence="6 7">
    <name type="scientific">Leptospira wolffii</name>
    <dbReference type="NCBI Taxonomy" id="409998"/>
    <lineage>
        <taxon>Bacteria</taxon>
        <taxon>Pseudomonadati</taxon>
        <taxon>Spirochaetota</taxon>
        <taxon>Spirochaetia</taxon>
        <taxon>Leptospirales</taxon>
        <taxon>Leptospiraceae</taxon>
        <taxon>Leptospira</taxon>
    </lineage>
</organism>
<evidence type="ECO:0000313" key="6">
    <source>
        <dbReference type="EMBL" id="PJZ65269.1"/>
    </source>
</evidence>
<keyword evidence="5" id="KW-1133">Transmembrane helix</keyword>
<feature type="transmembrane region" description="Helical" evidence="5">
    <location>
        <begin position="2285"/>
        <end position="2308"/>
    </location>
</feature>
<name>A0A2M9ZA05_9LEPT</name>
<dbReference type="InterPro" id="IPR013517">
    <property type="entry name" value="FG-GAP"/>
</dbReference>
<dbReference type="NCBIfam" id="TIGR01643">
    <property type="entry name" value="YD_repeat_2x"/>
    <property type="match status" value="1"/>
</dbReference>
<dbReference type="Proteomes" id="UP000231912">
    <property type="component" value="Unassembled WGS sequence"/>
</dbReference>
<keyword evidence="2" id="KW-0964">Secreted</keyword>
<comment type="subcellular location">
    <subcellularLocation>
        <location evidence="1">Secreted</location>
    </subcellularLocation>
</comment>
<feature type="transmembrane region" description="Helical" evidence="5">
    <location>
        <begin position="2253"/>
        <end position="2278"/>
    </location>
</feature>
<evidence type="ECO:0000256" key="2">
    <source>
        <dbReference type="ARBA" id="ARBA00022525"/>
    </source>
</evidence>
<evidence type="ECO:0000256" key="5">
    <source>
        <dbReference type="SAM" id="Phobius"/>
    </source>
</evidence>
<keyword evidence="5" id="KW-0472">Membrane</keyword>
<dbReference type="GO" id="GO:0005576">
    <property type="term" value="C:extracellular region"/>
    <property type="evidence" value="ECO:0007669"/>
    <property type="project" value="UniProtKB-SubCell"/>
</dbReference>
<keyword evidence="4" id="KW-0843">Virulence</keyword>
<proteinExistence type="predicted"/>
<dbReference type="RefSeq" id="WP_100759238.1">
    <property type="nucleotide sequence ID" value="NZ_NPDT01000005.1"/>
</dbReference>
<dbReference type="PANTHER" id="PTHR32305">
    <property type="match status" value="1"/>
</dbReference>
<dbReference type="GO" id="GO:0005737">
    <property type="term" value="C:cytoplasm"/>
    <property type="evidence" value="ECO:0007669"/>
    <property type="project" value="InterPro"/>
</dbReference>
<feature type="transmembrane region" description="Helical" evidence="5">
    <location>
        <begin position="2159"/>
        <end position="2186"/>
    </location>
</feature>
<sequence>MLRKIKYSILLVVLCSGFFMAWNPLRPVFAFLANTFGIGTSIPLPFPEMNVDFTGKPRFSLSVQTPPGAGDMVPQISIQYVSGFGTGILGKGWTLSGLAKITKNASLGVHFTPSDGYASSQLGELIPAGSDGSYRSKIESFSKIQLAQEVWSVRDRSGILYEYGRNASQGSNSLVSSNGQNVVYYLDRVRDRYGNGYDVDYFPETAESAEALPKEIRYARGNARIQFFYEDLSGPWTEYLYSLGKRVQRKKLLNKIEVYAKDENGTESRTESYSFDYDRIDGEIFLVGFERDKYKSISFDYTRKNNTAKIFQSSGKSYKNSYFAGDPSLKATCDSVVAICACTADYACMVNSHFSAQILCQTGIQAYEDICTNGMEMSFTAPADMDGDGVPELVRVLGSKEDQKFSISKLSSWNAASSGPISVEDNRKGEPLGMDTQGQILGGDFNGDGKSDFLVLRGNGSILKIYYGPDFQSKEFSNIVVTGLGATDARGRIFVLDVNGDGKSDFLQADSDLKIQVYLSTGSAFQKIQSLSLGNYGTEMQQFGDLDKNGVPDFLRMDSSGSDKKILVTFFDYKNGQLQAIEETSLSRNTFGNAGDQFLADLNGDGFADFAFFTESGNRGKISYYPFDGRKFVTNGLSPVKTIDVEGAYASKGGSNFGPSGQKKYVEEDLSGDGIKDRISYNTGNPNNTFFQIEIYDPNQSKYNSAFSLYWNTDTSVDLNGDGNPDTIRADLTSIEEPDNDDPDNLPQTVVTRKFQITISTGSGFEVPIAIEDYIANPADTSSFAEGMYFNWRNRKDFVDLNGDGKADFLRYDAANSKLIVSYAEADSDGNITYSASGDKIWNTGGYLLSLDTNGDGKPEILGFQGDMAPTQYWKQSSAPFVGTVAYRSFPFESNLAIHFIRFDEELPSGLVREIRNGSQAKGEDAKLVIDYKLAKDHPGAIRSDLYSSASPEIVPFAFPDFLVKGFSQSVGETRLSAKEFEYSYARFYLNGLRNSSYIGFQKMVVRDPITNYSLESYYDPKFLEMSGSPTRQIHYKNGIKILESTADFNKTVSLFGGILVKPGEVREDRYLQGNLAAQVLVTQTFDSYGNTLTKDTSVNGTIMSEKTSYLNDWNAGILGLPSDLQVYKSGDLISHKRIQYADYRVSEVQELVSSGQWRSQFIQEYDGYGNPTRVQDSNGNISSLYYDTVVFKYPIRTVNSYGHTVLKNYDFRTGQEVSSTDPNGAVSRMEYDDWGRPVRSYLPGESDWSEKIEYENVGDLENELVRKVFRISNGETWQEESSNMVTGISKKRSSLANGYVLVEETHKNIAGQTLKKIDSYLEGSNPFSWTEFTYNGEGHLIKSEKNDGTASETILDGLETKIRTSVNGNVIEETSELKNSLGQILSRTVQGKTTRYAYSPNGKVSQIMDPENGITILETDFSGRQTKVTSPNSGTIERIYDPVSGKVREETSSNGSKISYEYDLLGRVTRTIATGADGEQVQHTYEYDRPETPNGIGKLTKATDQLGTTEFEYDIRGNQTLVKKNLIQEDLTFFIRKKYNLQNQVQEVTYPEGSIVKNVYSDAGNLAAITLTPGDGSGSDFPLVEYRGPSIEDGNLKLQRITGNGVIMDVLYDPVKKRPISYKTGKDLENYQNISYTYDDYGNHTKIEDKKNPARTQTFIYDSLRRLTSASGVYGTEEYRYSDSGRLLQKGNLTYSYSDPAHKSAVTKVVGENVSTNYTYDSSGNITNRNGDSFYYDPFQKIKRIDTENQESIRFETDFTGTRILKTNTSNGTKTISLGDMYEVVLSPGKSPQHTLYFRGNYGDIVGQWTRSDAVLVTYADLQKDSGWSPNLAWNTFLWNAKDTSIRGIKYLFLVPGTNIAFLYITLFLGLGFGLLSYREGMWKATLKFTAPILLISFSHCSVLVPGGNGTPPWILPPQYSPDTPSVENPYQPGGPGSGAGIPTNGFLFLHPDHLGSITMATDGNGNRAAGGDQGGASHISYKPYGEIQRNDSSGPDVFRYKFTGQIEDKETGLYYYKARYYDPLIGRFLQPDSVMDPGNPVGMDQYMYTEGNPVRYTDPSGHSIVSSWLQKNGLGMLNFHIEVGAFLQRAFYISSQRWSDAALPIALLFPSLAIGAATIAAVGTAGLAALTVMNMIGLLAASAMITNVAAMYGGAAALGLAAGAGLVGAALIGLGVAAACYLGISLIGAGIVAGSIAWYLGSPFLLAAGLGAITALAAITYVAGVLGLGGMLVGGLGLSAAILGLTSGSIAAIGAAILAGALAALTVGMVILAGLAALLVASALVIAAVALAFIAVLNVLFLAPILMMTTAAIVEPGLIVGAVAIGSVLSPYTLMAYIAGGLSKSSLNYIHWDETNARIGACYMAAANFGITMGVLGGEGYAYLVSRYTWIKYVPYAFSAASIINSALKGDWDSVGRVLSGEILKVILERPVPISMIYDYGVATHETCGGSL</sequence>
<evidence type="ECO:0000256" key="1">
    <source>
        <dbReference type="ARBA" id="ARBA00004613"/>
    </source>
</evidence>
<dbReference type="InterPro" id="IPR022385">
    <property type="entry name" value="Rhs_assc_core"/>
</dbReference>
<evidence type="ECO:0000256" key="3">
    <source>
        <dbReference type="ARBA" id="ARBA00022729"/>
    </source>
</evidence>
<dbReference type="InterPro" id="IPR003284">
    <property type="entry name" value="Sal_SpvB"/>
</dbReference>
<feature type="transmembrane region" description="Helical" evidence="5">
    <location>
        <begin position="2320"/>
        <end position="2342"/>
    </location>
</feature>